<gene>
    <name evidence="14" type="ORF">SeMB42_g06058</name>
</gene>
<dbReference type="PANTHER" id="PTHR13269:SF6">
    <property type="entry name" value="NUCLEOPORIN NDC1"/>
    <property type="match status" value="1"/>
</dbReference>
<evidence type="ECO:0000313" key="14">
    <source>
        <dbReference type="EMBL" id="TPX40281.1"/>
    </source>
</evidence>
<dbReference type="GO" id="GO:0051028">
    <property type="term" value="P:mRNA transport"/>
    <property type="evidence" value="ECO:0007669"/>
    <property type="project" value="UniProtKB-KW"/>
</dbReference>
<evidence type="ECO:0000256" key="12">
    <source>
        <dbReference type="ARBA" id="ARBA00023242"/>
    </source>
</evidence>
<dbReference type="Pfam" id="PF09531">
    <property type="entry name" value="Ndc1_Nup"/>
    <property type="match status" value="1"/>
</dbReference>
<evidence type="ECO:0000256" key="4">
    <source>
        <dbReference type="ARBA" id="ARBA00022448"/>
    </source>
</evidence>
<name>A0A507CKJ6_9FUNG</name>
<dbReference type="GO" id="GO:0070762">
    <property type="term" value="C:nuclear pore transmembrane ring"/>
    <property type="evidence" value="ECO:0007669"/>
    <property type="project" value="TreeGrafter"/>
</dbReference>
<keyword evidence="15" id="KW-1185">Reference proteome</keyword>
<evidence type="ECO:0000256" key="2">
    <source>
        <dbReference type="ARBA" id="ARBA00004567"/>
    </source>
</evidence>
<keyword evidence="6" id="KW-0509">mRNA transport</keyword>
<dbReference type="EMBL" id="QEAN01000319">
    <property type="protein sequence ID" value="TPX40281.1"/>
    <property type="molecule type" value="Genomic_DNA"/>
</dbReference>
<evidence type="ECO:0000256" key="5">
    <source>
        <dbReference type="ARBA" id="ARBA00022692"/>
    </source>
</evidence>
<keyword evidence="7" id="KW-0653">Protein transport</keyword>
<protein>
    <recommendedName>
        <fullName evidence="16">Nucleoporin NDC1</fullName>
    </recommendedName>
</protein>
<dbReference type="STRING" id="286115.A0A507CKJ6"/>
<keyword evidence="8 13" id="KW-1133">Transmembrane helix</keyword>
<comment type="subcellular location">
    <subcellularLocation>
        <location evidence="1">Nucleus membrane</location>
        <topology evidence="1">Multi-pass membrane protein</topology>
    </subcellularLocation>
    <subcellularLocation>
        <location evidence="2">Nucleus</location>
        <location evidence="2">Nuclear pore complex</location>
    </subcellularLocation>
</comment>
<keyword evidence="10" id="KW-0906">Nuclear pore complex</keyword>
<evidence type="ECO:0000256" key="11">
    <source>
        <dbReference type="ARBA" id="ARBA00023136"/>
    </source>
</evidence>
<organism evidence="14 15">
    <name type="scientific">Synchytrium endobioticum</name>
    <dbReference type="NCBI Taxonomy" id="286115"/>
    <lineage>
        <taxon>Eukaryota</taxon>
        <taxon>Fungi</taxon>
        <taxon>Fungi incertae sedis</taxon>
        <taxon>Chytridiomycota</taxon>
        <taxon>Chytridiomycota incertae sedis</taxon>
        <taxon>Chytridiomycetes</taxon>
        <taxon>Synchytriales</taxon>
        <taxon>Synchytriaceae</taxon>
        <taxon>Synchytrium</taxon>
    </lineage>
</organism>
<dbReference type="GO" id="GO:0015031">
    <property type="term" value="P:protein transport"/>
    <property type="evidence" value="ECO:0007669"/>
    <property type="project" value="UniProtKB-KW"/>
</dbReference>
<dbReference type="GO" id="GO:0005816">
    <property type="term" value="C:spindle pole body"/>
    <property type="evidence" value="ECO:0007669"/>
    <property type="project" value="TreeGrafter"/>
</dbReference>
<evidence type="ECO:0000256" key="9">
    <source>
        <dbReference type="ARBA" id="ARBA00023010"/>
    </source>
</evidence>
<dbReference type="AlphaFoldDB" id="A0A507CKJ6"/>
<dbReference type="GO" id="GO:0006999">
    <property type="term" value="P:nuclear pore organization"/>
    <property type="evidence" value="ECO:0007669"/>
    <property type="project" value="TreeGrafter"/>
</dbReference>
<evidence type="ECO:0000313" key="15">
    <source>
        <dbReference type="Proteomes" id="UP000317494"/>
    </source>
</evidence>
<feature type="transmembrane region" description="Helical" evidence="13">
    <location>
        <begin position="51"/>
        <end position="72"/>
    </location>
</feature>
<evidence type="ECO:0000256" key="8">
    <source>
        <dbReference type="ARBA" id="ARBA00022989"/>
    </source>
</evidence>
<dbReference type="GO" id="GO:0030674">
    <property type="term" value="F:protein-macromolecule adaptor activity"/>
    <property type="evidence" value="ECO:0007669"/>
    <property type="project" value="TreeGrafter"/>
</dbReference>
<dbReference type="InterPro" id="IPR019049">
    <property type="entry name" value="Nucleoporin_prot_Ndc1/Nup"/>
</dbReference>
<keyword evidence="5 13" id="KW-0812">Transmembrane</keyword>
<keyword evidence="9" id="KW-0811">Translocation</keyword>
<evidence type="ECO:0000256" key="10">
    <source>
        <dbReference type="ARBA" id="ARBA00023132"/>
    </source>
</evidence>
<dbReference type="Proteomes" id="UP000317494">
    <property type="component" value="Unassembled WGS sequence"/>
</dbReference>
<reference evidence="14 15" key="1">
    <citation type="journal article" date="2019" name="Sci. Rep.">
        <title>Comparative genomics of chytrid fungi reveal insights into the obligate biotrophic and pathogenic lifestyle of Synchytrium endobioticum.</title>
        <authorList>
            <person name="van de Vossenberg B.T.L.H."/>
            <person name="Warris S."/>
            <person name="Nguyen H.D.T."/>
            <person name="van Gent-Pelzer M.P.E."/>
            <person name="Joly D.L."/>
            <person name="van de Geest H.C."/>
            <person name="Bonants P.J.M."/>
            <person name="Smith D.S."/>
            <person name="Levesque C.A."/>
            <person name="van der Lee T.A.J."/>
        </authorList>
    </citation>
    <scope>NUCLEOTIDE SEQUENCE [LARGE SCALE GENOMIC DNA]</scope>
    <source>
        <strain evidence="14 15">MB42</strain>
    </source>
</reference>
<feature type="transmembrane region" description="Helical" evidence="13">
    <location>
        <begin position="202"/>
        <end position="220"/>
    </location>
</feature>
<comment type="caution">
    <text evidence="14">The sequence shown here is derived from an EMBL/GenBank/DDBJ whole genome shotgun (WGS) entry which is preliminary data.</text>
</comment>
<dbReference type="VEuPathDB" id="FungiDB:SeMB42_g06058"/>
<keyword evidence="12" id="KW-0539">Nucleus</keyword>
<proteinExistence type="inferred from homology"/>
<keyword evidence="11 13" id="KW-0472">Membrane</keyword>
<evidence type="ECO:0000256" key="6">
    <source>
        <dbReference type="ARBA" id="ARBA00022816"/>
    </source>
</evidence>
<accession>A0A507CKJ6</accession>
<evidence type="ECO:0000256" key="1">
    <source>
        <dbReference type="ARBA" id="ARBA00004232"/>
    </source>
</evidence>
<evidence type="ECO:0000256" key="7">
    <source>
        <dbReference type="ARBA" id="ARBA00022927"/>
    </source>
</evidence>
<evidence type="ECO:0008006" key="16">
    <source>
        <dbReference type="Google" id="ProtNLM"/>
    </source>
</evidence>
<comment type="similarity">
    <text evidence="3">Belongs to the NDC1 family.</text>
</comment>
<dbReference type="GO" id="GO:0031965">
    <property type="term" value="C:nuclear membrane"/>
    <property type="evidence" value="ECO:0007669"/>
    <property type="project" value="UniProtKB-SubCell"/>
</dbReference>
<sequence length="621" mass="69343">MAETDCVSATYAAAVQPELSKRAAIHLQCLAVLSLAIQVASTWSNMNHDGLAVWLFRDVLLGSVMTFLAILLPHRTIITELKNEPFSPPLAPIGLPDVLRLPSLQTLSAFAASSFVLALRGLWTTSRHASFNRHWILYPEGRYGDLEPNENIAFILTYHVLLGCGYAWHRRISEQDKLIFPVVKRSLQFRLKPRIASIARQAAYSSFLSLLAYSLLYLVFGRHIYNLAGVTFKWMFWTKISKLRTFKLSYFDSSLLFHTSLNALICMLAWEWNDQLLKAIWTEIVSTGKATDSYSTLLAGLKSTKSYYRHLAHAEIANMIRHEPSRRADVYNDVVGTANGKGTTWLLIQSACRLTLEELDASVAKFGQGNVPLTLNQPPSAQEAFIRRARQPADPAIFLPVKATAVDSLLTSITRNGLQKRPAAITTLVTESESDTPLWLRNNPSDVAPVLGGPLTAGRQVATNSSTTAQLADLRTYVDTIWPYVTRIQQAVLQHPQVDIIRTKISRSPPSVRFNPMAAKAKQLYNNFQIYIWAAEALSYIMVHSRKEDIYGIVANDLQTVLEAVIKSLDSVEKYISSVRLKGLASQAGMCPWEATSIAAALRTFVYAIVEAYYEYLPNTE</sequence>
<dbReference type="PANTHER" id="PTHR13269">
    <property type="entry name" value="NUCLEOPORIN NDC1"/>
    <property type="match status" value="1"/>
</dbReference>
<keyword evidence="4" id="KW-0813">Transport</keyword>
<evidence type="ECO:0000256" key="3">
    <source>
        <dbReference type="ARBA" id="ARBA00005760"/>
    </source>
</evidence>
<evidence type="ECO:0000256" key="13">
    <source>
        <dbReference type="SAM" id="Phobius"/>
    </source>
</evidence>